<evidence type="ECO:0000256" key="1">
    <source>
        <dbReference type="ARBA" id="ARBA00022729"/>
    </source>
</evidence>
<dbReference type="InterPro" id="IPR035914">
    <property type="entry name" value="Sperma_CUB_dom_sf"/>
</dbReference>
<dbReference type="PROSITE" id="PS01180">
    <property type="entry name" value="CUB"/>
    <property type="match status" value="1"/>
</dbReference>
<evidence type="ECO:0000259" key="6">
    <source>
        <dbReference type="PROSITE" id="PS01180"/>
    </source>
</evidence>
<protein>
    <recommendedName>
        <fullName evidence="6">CUB domain-containing protein</fullName>
    </recommendedName>
</protein>
<evidence type="ECO:0000256" key="5">
    <source>
        <dbReference type="PROSITE-ProRule" id="PRU00059"/>
    </source>
</evidence>
<accession>A0AAV8WV09</accession>
<evidence type="ECO:0000256" key="2">
    <source>
        <dbReference type="ARBA" id="ARBA00022737"/>
    </source>
</evidence>
<evidence type="ECO:0000256" key="4">
    <source>
        <dbReference type="ARBA" id="ARBA00023180"/>
    </source>
</evidence>
<dbReference type="Proteomes" id="UP001162156">
    <property type="component" value="Unassembled WGS sequence"/>
</dbReference>
<evidence type="ECO:0000313" key="7">
    <source>
        <dbReference type="EMBL" id="KAJ8930434.1"/>
    </source>
</evidence>
<dbReference type="Gene3D" id="2.60.120.290">
    <property type="entry name" value="Spermadhesin, CUB domain"/>
    <property type="match status" value="1"/>
</dbReference>
<dbReference type="PANTHER" id="PTHR24251">
    <property type="entry name" value="OVOCHYMASE-RELATED"/>
    <property type="match status" value="1"/>
</dbReference>
<comment type="caution">
    <text evidence="7">The sequence shown here is derived from an EMBL/GenBank/DDBJ whole genome shotgun (WGS) entry which is preliminary data.</text>
</comment>
<dbReference type="InterPro" id="IPR000859">
    <property type="entry name" value="CUB_dom"/>
</dbReference>
<keyword evidence="1" id="KW-0732">Signal</keyword>
<keyword evidence="2" id="KW-0677">Repeat</keyword>
<dbReference type="FunFam" id="2.60.120.290:FF:000003">
    <property type="entry name" value="Neuropilin"/>
    <property type="match status" value="1"/>
</dbReference>
<keyword evidence="8" id="KW-1185">Reference proteome</keyword>
<dbReference type="CDD" id="cd00041">
    <property type="entry name" value="CUB"/>
    <property type="match status" value="1"/>
</dbReference>
<dbReference type="SMART" id="SM00042">
    <property type="entry name" value="CUB"/>
    <property type="match status" value="1"/>
</dbReference>
<dbReference type="SUPFAM" id="SSF49854">
    <property type="entry name" value="Spermadhesin, CUB domain"/>
    <property type="match status" value="1"/>
</dbReference>
<sequence length="124" mass="13681">MGCGGILRDKIGNIASPTQPEGYYPPLLKCTWVIIAPPKQIVQLTWMTFNLEQSYECSYDNVQVFDNNTELGMGGLIGTYCGFTLPPILLSSSNIMTVVFTTDITIHMDGFLASYTFIPETNGK</sequence>
<feature type="disulfide bond" evidence="5">
    <location>
        <begin position="3"/>
        <end position="30"/>
    </location>
</feature>
<evidence type="ECO:0000256" key="3">
    <source>
        <dbReference type="ARBA" id="ARBA00023157"/>
    </source>
</evidence>
<feature type="domain" description="CUB" evidence="6">
    <location>
        <begin position="3"/>
        <end position="118"/>
    </location>
</feature>
<dbReference type="Pfam" id="PF00431">
    <property type="entry name" value="CUB"/>
    <property type="match status" value="1"/>
</dbReference>
<keyword evidence="3 5" id="KW-1015">Disulfide bond</keyword>
<proteinExistence type="predicted"/>
<keyword evidence="4" id="KW-0325">Glycoprotein</keyword>
<reference evidence="7" key="1">
    <citation type="journal article" date="2023" name="Insect Mol. Biol.">
        <title>Genome sequencing provides insights into the evolution of gene families encoding plant cell wall-degrading enzymes in longhorned beetles.</title>
        <authorList>
            <person name="Shin N.R."/>
            <person name="Okamura Y."/>
            <person name="Kirsch R."/>
            <person name="Pauchet Y."/>
        </authorList>
    </citation>
    <scope>NUCLEOTIDE SEQUENCE</scope>
    <source>
        <strain evidence="7">RBIC_L_NR</strain>
    </source>
</reference>
<evidence type="ECO:0000313" key="8">
    <source>
        <dbReference type="Proteomes" id="UP001162156"/>
    </source>
</evidence>
<gene>
    <name evidence="7" type="ORF">NQ314_016760</name>
</gene>
<dbReference type="AlphaFoldDB" id="A0AAV8WV09"/>
<organism evidence="7 8">
    <name type="scientific">Rhamnusium bicolor</name>
    <dbReference type="NCBI Taxonomy" id="1586634"/>
    <lineage>
        <taxon>Eukaryota</taxon>
        <taxon>Metazoa</taxon>
        <taxon>Ecdysozoa</taxon>
        <taxon>Arthropoda</taxon>
        <taxon>Hexapoda</taxon>
        <taxon>Insecta</taxon>
        <taxon>Pterygota</taxon>
        <taxon>Neoptera</taxon>
        <taxon>Endopterygota</taxon>
        <taxon>Coleoptera</taxon>
        <taxon>Polyphaga</taxon>
        <taxon>Cucujiformia</taxon>
        <taxon>Chrysomeloidea</taxon>
        <taxon>Cerambycidae</taxon>
        <taxon>Lepturinae</taxon>
        <taxon>Rhagiini</taxon>
        <taxon>Rhamnusium</taxon>
    </lineage>
</organism>
<dbReference type="PANTHER" id="PTHR24251:SF50">
    <property type="entry name" value="ATTRACTIN-LIKE 1A"/>
    <property type="match status" value="1"/>
</dbReference>
<name>A0AAV8WV09_9CUCU</name>
<comment type="caution">
    <text evidence="5">Lacks conserved residue(s) required for the propagation of feature annotation.</text>
</comment>
<dbReference type="EMBL" id="JANEYF010004667">
    <property type="protein sequence ID" value="KAJ8930434.1"/>
    <property type="molecule type" value="Genomic_DNA"/>
</dbReference>